<feature type="signal peptide" evidence="1">
    <location>
        <begin position="1"/>
        <end position="19"/>
    </location>
</feature>
<organism evidence="2 3">
    <name type="scientific">Araneus ventricosus</name>
    <name type="common">Orbweaver spider</name>
    <name type="synonym">Epeira ventricosa</name>
    <dbReference type="NCBI Taxonomy" id="182803"/>
    <lineage>
        <taxon>Eukaryota</taxon>
        <taxon>Metazoa</taxon>
        <taxon>Ecdysozoa</taxon>
        <taxon>Arthropoda</taxon>
        <taxon>Chelicerata</taxon>
        <taxon>Arachnida</taxon>
        <taxon>Araneae</taxon>
        <taxon>Araneomorphae</taxon>
        <taxon>Entelegynae</taxon>
        <taxon>Araneoidea</taxon>
        <taxon>Araneidae</taxon>
        <taxon>Araneus</taxon>
    </lineage>
</organism>
<protein>
    <submittedName>
        <fullName evidence="2">Uncharacterized protein</fullName>
    </submittedName>
</protein>
<dbReference type="EMBL" id="BGPR01003097">
    <property type="protein sequence ID" value="GBM83629.1"/>
    <property type="molecule type" value="Genomic_DNA"/>
</dbReference>
<keyword evidence="1" id="KW-0732">Signal</keyword>
<proteinExistence type="predicted"/>
<keyword evidence="3" id="KW-1185">Reference proteome</keyword>
<dbReference type="OrthoDB" id="6432736at2759"/>
<gene>
    <name evidence="2" type="ORF">AVEN_73354_1</name>
</gene>
<dbReference type="Proteomes" id="UP000499080">
    <property type="component" value="Unassembled WGS sequence"/>
</dbReference>
<sequence>MLHLWVVCVICLWLPLVEMFGPMPQPDFMEGGAEKMKHDAMEMKDKTVEAKKELDEEDLTEQQFYECFADINCELGDAVREQLFDCWRINTPEASTEFQYILLLI</sequence>
<feature type="chain" id="PRO_5021481584" evidence="1">
    <location>
        <begin position="20"/>
        <end position="105"/>
    </location>
</feature>
<reference evidence="2 3" key="1">
    <citation type="journal article" date="2019" name="Sci. Rep.">
        <title>Orb-weaving spider Araneus ventricosus genome elucidates the spidroin gene catalogue.</title>
        <authorList>
            <person name="Kono N."/>
            <person name="Nakamura H."/>
            <person name="Ohtoshi R."/>
            <person name="Moran D.A.P."/>
            <person name="Shinohara A."/>
            <person name="Yoshida Y."/>
            <person name="Fujiwara M."/>
            <person name="Mori M."/>
            <person name="Tomita M."/>
            <person name="Arakawa K."/>
        </authorList>
    </citation>
    <scope>NUCLEOTIDE SEQUENCE [LARGE SCALE GENOMIC DNA]</scope>
</reference>
<evidence type="ECO:0000313" key="3">
    <source>
        <dbReference type="Proteomes" id="UP000499080"/>
    </source>
</evidence>
<dbReference type="AlphaFoldDB" id="A0A4Y2J238"/>
<name>A0A4Y2J238_ARAVE</name>
<accession>A0A4Y2J238</accession>
<comment type="caution">
    <text evidence="2">The sequence shown here is derived from an EMBL/GenBank/DDBJ whole genome shotgun (WGS) entry which is preliminary data.</text>
</comment>
<evidence type="ECO:0000256" key="1">
    <source>
        <dbReference type="SAM" id="SignalP"/>
    </source>
</evidence>
<evidence type="ECO:0000313" key="2">
    <source>
        <dbReference type="EMBL" id="GBM83629.1"/>
    </source>
</evidence>